<comment type="caution">
    <text evidence="2">The sequence shown here is derived from an EMBL/GenBank/DDBJ whole genome shotgun (WGS) entry which is preliminary data.</text>
</comment>
<reference evidence="2 3" key="1">
    <citation type="submission" date="2024-10" db="EMBL/GenBank/DDBJ databases">
        <title>The Natural Products Discovery Center: Release of the First 8490 Sequenced Strains for Exploring Actinobacteria Biosynthetic Diversity.</title>
        <authorList>
            <person name="Kalkreuter E."/>
            <person name="Kautsar S.A."/>
            <person name="Yang D."/>
            <person name="Bader C.D."/>
            <person name="Teijaro C.N."/>
            <person name="Fluegel L."/>
            <person name="Davis C.M."/>
            <person name="Simpson J.R."/>
            <person name="Lauterbach L."/>
            <person name="Steele A.D."/>
            <person name="Gui C."/>
            <person name="Meng S."/>
            <person name="Li G."/>
            <person name="Viehrig K."/>
            <person name="Ye F."/>
            <person name="Su P."/>
            <person name="Kiefer A.F."/>
            <person name="Nichols A."/>
            <person name="Cepeda A.J."/>
            <person name="Yan W."/>
            <person name="Fan B."/>
            <person name="Jiang Y."/>
            <person name="Adhikari A."/>
            <person name="Zheng C.-J."/>
            <person name="Schuster L."/>
            <person name="Cowan T.M."/>
            <person name="Smanski M.J."/>
            <person name="Chevrette M.G."/>
            <person name="De Carvalho L.P.S."/>
            <person name="Shen B."/>
        </authorList>
    </citation>
    <scope>NUCLEOTIDE SEQUENCE [LARGE SCALE GENOMIC DNA]</scope>
    <source>
        <strain evidence="2 3">NPDC006488</strain>
    </source>
</reference>
<dbReference type="EMBL" id="JBIAHM010000008">
    <property type="protein sequence ID" value="MFE9601535.1"/>
    <property type="molecule type" value="Genomic_DNA"/>
</dbReference>
<evidence type="ECO:0000313" key="3">
    <source>
        <dbReference type="Proteomes" id="UP001601303"/>
    </source>
</evidence>
<dbReference type="Proteomes" id="UP001601303">
    <property type="component" value="Unassembled WGS sequence"/>
</dbReference>
<evidence type="ECO:0000313" key="2">
    <source>
        <dbReference type="EMBL" id="MFE9601535.1"/>
    </source>
</evidence>
<organism evidence="2 3">
    <name type="scientific">Streptomyces hokutonensis</name>
    <dbReference type="NCBI Taxonomy" id="1306990"/>
    <lineage>
        <taxon>Bacteria</taxon>
        <taxon>Bacillati</taxon>
        <taxon>Actinomycetota</taxon>
        <taxon>Actinomycetes</taxon>
        <taxon>Kitasatosporales</taxon>
        <taxon>Streptomycetaceae</taxon>
        <taxon>Streptomyces</taxon>
    </lineage>
</organism>
<keyword evidence="1" id="KW-1133">Transmembrane helix</keyword>
<proteinExistence type="predicted"/>
<gene>
    <name evidence="2" type="ORF">ACFYNQ_23585</name>
</gene>
<name>A0ABW6M9T9_9ACTN</name>
<keyword evidence="1" id="KW-0812">Transmembrane</keyword>
<sequence length="72" mass="7087">MDATQPPGGAPRVSKAILVTLLALGSTIAGLVAGIYAASAGDRSLYASSVAGGSTFVVTFTLALAVATYVRT</sequence>
<feature type="transmembrane region" description="Helical" evidence="1">
    <location>
        <begin position="45"/>
        <end position="70"/>
    </location>
</feature>
<feature type="transmembrane region" description="Helical" evidence="1">
    <location>
        <begin position="16"/>
        <end position="38"/>
    </location>
</feature>
<accession>A0ABW6M9T9</accession>
<keyword evidence="3" id="KW-1185">Reference proteome</keyword>
<dbReference type="RefSeq" id="WP_365308975.1">
    <property type="nucleotide sequence ID" value="NZ_JBIAHM010000008.1"/>
</dbReference>
<evidence type="ECO:0000256" key="1">
    <source>
        <dbReference type="SAM" id="Phobius"/>
    </source>
</evidence>
<keyword evidence="1" id="KW-0472">Membrane</keyword>
<protein>
    <submittedName>
        <fullName evidence="2">Uncharacterized protein</fullName>
    </submittedName>
</protein>